<evidence type="ECO:0000256" key="11">
    <source>
        <dbReference type="SAM" id="Phobius"/>
    </source>
</evidence>
<dbReference type="Pfam" id="PF04442">
    <property type="entry name" value="CtaG_Cox11"/>
    <property type="match status" value="1"/>
</dbReference>
<evidence type="ECO:0000313" key="12">
    <source>
        <dbReference type="EMBL" id="MBC3873707.1"/>
    </source>
</evidence>
<dbReference type="Gene3D" id="2.60.370.10">
    <property type="entry name" value="Ctag/Cox11"/>
    <property type="match status" value="1"/>
</dbReference>
<evidence type="ECO:0000256" key="6">
    <source>
        <dbReference type="ARBA" id="ARBA00022968"/>
    </source>
</evidence>
<keyword evidence="7 11" id="KW-1133">Transmembrane helix</keyword>
<keyword evidence="6" id="KW-0735">Signal-anchor</keyword>
<dbReference type="PANTHER" id="PTHR21320:SF3">
    <property type="entry name" value="CYTOCHROME C OXIDASE ASSEMBLY PROTEIN COX11, MITOCHONDRIAL-RELATED"/>
    <property type="match status" value="1"/>
</dbReference>
<comment type="caution">
    <text evidence="12">The sequence shown here is derived from an EMBL/GenBank/DDBJ whole genome shotgun (WGS) entry which is preliminary data.</text>
</comment>
<dbReference type="SUPFAM" id="SSF110111">
    <property type="entry name" value="Ctag/Cox11"/>
    <property type="match status" value="1"/>
</dbReference>
<dbReference type="PANTHER" id="PTHR21320">
    <property type="entry name" value="CYTOCHROME C OXIDASE ASSEMBLY PROTEIN COX11-RELATED"/>
    <property type="match status" value="1"/>
</dbReference>
<comment type="function">
    <text evidence="1">Exerts its effect at some terminal stage of cytochrome c oxidase synthesis, probably by being involved in the insertion of the copper B into subunit I.</text>
</comment>
<evidence type="ECO:0000256" key="5">
    <source>
        <dbReference type="ARBA" id="ARBA00022692"/>
    </source>
</evidence>
<sequence length="212" mass="23795">MSDELKQEAKQKAEQSVAQENSQATVEEVTENKKLNFLMLKKLLVIAVMMFGFGYALIPLYKQICEITGINILTPKDISADAVVNSQIDKSRLVTVEFDANTQGPWRFRPTVASMQVHPGEMAQVVYEVVNKQSYKMDAQAIPSYAPQQAAAFFKKMECFCFKQQTLEANEARQMPVSFFIDPALPKEVKTITLSYTFFEVGLKPEASKTGS</sequence>
<organism evidence="12 13">
    <name type="scientific">Undibacterium flavidum</name>
    <dbReference type="NCBI Taxonomy" id="2762297"/>
    <lineage>
        <taxon>Bacteria</taxon>
        <taxon>Pseudomonadati</taxon>
        <taxon>Pseudomonadota</taxon>
        <taxon>Betaproteobacteria</taxon>
        <taxon>Burkholderiales</taxon>
        <taxon>Oxalobacteraceae</taxon>
        <taxon>Undibacterium</taxon>
    </lineage>
</organism>
<keyword evidence="13" id="KW-1185">Reference proteome</keyword>
<keyword evidence="9 11" id="KW-0472">Membrane</keyword>
<dbReference type="EMBL" id="JACOGA010000007">
    <property type="protein sequence ID" value="MBC3873707.1"/>
    <property type="molecule type" value="Genomic_DNA"/>
</dbReference>
<keyword evidence="5 11" id="KW-0812">Transmembrane</keyword>
<evidence type="ECO:0000256" key="9">
    <source>
        <dbReference type="ARBA" id="ARBA00023136"/>
    </source>
</evidence>
<feature type="transmembrane region" description="Helical" evidence="11">
    <location>
        <begin position="43"/>
        <end position="61"/>
    </location>
</feature>
<feature type="compositionally biased region" description="Polar residues" evidence="10">
    <location>
        <begin position="14"/>
        <end position="23"/>
    </location>
</feature>
<reference evidence="12 13" key="1">
    <citation type="submission" date="2020-08" db="EMBL/GenBank/DDBJ databases">
        <title>Novel species isolated from subtropical streams in China.</title>
        <authorList>
            <person name="Lu H."/>
        </authorList>
    </citation>
    <scope>NUCLEOTIDE SEQUENCE [LARGE SCALE GENOMIC DNA]</scope>
    <source>
        <strain evidence="12 13">LX15W</strain>
    </source>
</reference>
<dbReference type="InterPro" id="IPR007533">
    <property type="entry name" value="Cyt_c_oxidase_assmbl_CtaG"/>
</dbReference>
<name>A0ABR6YAV9_9BURK</name>
<accession>A0ABR6YAV9</accession>
<proteinExistence type="inferred from homology"/>
<evidence type="ECO:0000256" key="7">
    <source>
        <dbReference type="ARBA" id="ARBA00022989"/>
    </source>
</evidence>
<gene>
    <name evidence="12" type="ORF">H8K55_08910</name>
</gene>
<protein>
    <recommendedName>
        <fullName evidence="4">Cytochrome c oxidase assembly protein CtaG</fullName>
    </recommendedName>
</protein>
<evidence type="ECO:0000256" key="4">
    <source>
        <dbReference type="ARBA" id="ARBA00015384"/>
    </source>
</evidence>
<evidence type="ECO:0000256" key="10">
    <source>
        <dbReference type="SAM" id="MobiDB-lite"/>
    </source>
</evidence>
<dbReference type="RefSeq" id="WP_186941744.1">
    <property type="nucleotide sequence ID" value="NZ_JACOGA010000007.1"/>
</dbReference>
<comment type="subcellular location">
    <subcellularLocation>
        <location evidence="2">Cell inner membrane</location>
        <topology evidence="2">Single-pass type II membrane protein</topology>
        <orientation evidence="2">Periplasmic side</orientation>
    </subcellularLocation>
</comment>
<dbReference type="Proteomes" id="UP000624279">
    <property type="component" value="Unassembled WGS sequence"/>
</dbReference>
<evidence type="ECO:0000313" key="13">
    <source>
        <dbReference type="Proteomes" id="UP000624279"/>
    </source>
</evidence>
<evidence type="ECO:0000256" key="8">
    <source>
        <dbReference type="ARBA" id="ARBA00023008"/>
    </source>
</evidence>
<keyword evidence="8" id="KW-0186">Copper</keyword>
<feature type="region of interest" description="Disordered" evidence="10">
    <location>
        <begin position="1"/>
        <end position="23"/>
    </location>
</feature>
<evidence type="ECO:0000256" key="3">
    <source>
        <dbReference type="ARBA" id="ARBA00009620"/>
    </source>
</evidence>
<comment type="similarity">
    <text evidence="3">Belongs to the COX11/CtaG family.</text>
</comment>
<evidence type="ECO:0000256" key="1">
    <source>
        <dbReference type="ARBA" id="ARBA00004007"/>
    </source>
</evidence>
<dbReference type="NCBIfam" id="NF003465">
    <property type="entry name" value="PRK05089.1"/>
    <property type="match status" value="1"/>
</dbReference>
<dbReference type="InterPro" id="IPR023471">
    <property type="entry name" value="CtaG/Cox11_dom_sf"/>
</dbReference>
<feature type="compositionally biased region" description="Basic and acidic residues" evidence="10">
    <location>
        <begin position="1"/>
        <end position="13"/>
    </location>
</feature>
<evidence type="ECO:0000256" key="2">
    <source>
        <dbReference type="ARBA" id="ARBA00004382"/>
    </source>
</evidence>